<organism evidence="1 2">
    <name type="scientific">Erythrobacter dokdonensis DSW-74</name>
    <dbReference type="NCBI Taxonomy" id="1300349"/>
    <lineage>
        <taxon>Bacteria</taxon>
        <taxon>Pseudomonadati</taxon>
        <taxon>Pseudomonadota</taxon>
        <taxon>Alphaproteobacteria</taxon>
        <taxon>Sphingomonadales</taxon>
        <taxon>Erythrobacteraceae</taxon>
        <taxon>Erythrobacter/Porphyrobacter group</taxon>
        <taxon>Erythrobacter</taxon>
    </lineage>
</organism>
<evidence type="ECO:0000313" key="1">
    <source>
        <dbReference type="EMBL" id="OBV11623.1"/>
    </source>
</evidence>
<comment type="caution">
    <text evidence="1">The sequence shown here is derived from an EMBL/GenBank/DDBJ whole genome shotgun (WGS) entry which is preliminary data.</text>
</comment>
<proteinExistence type="predicted"/>
<dbReference type="EMBL" id="LZYB01000002">
    <property type="protein sequence ID" value="OBV11623.1"/>
    <property type="molecule type" value="Genomic_DNA"/>
</dbReference>
<keyword evidence="2" id="KW-1185">Reference proteome</keyword>
<sequence>MFDYCEFDYSETKAVLIRYNDERIEGRKAILPNNKGDRHG</sequence>
<gene>
    <name evidence="1" type="ORF">I603_1066</name>
</gene>
<accession>A0A1A7BGF4</accession>
<dbReference type="Proteomes" id="UP000092484">
    <property type="component" value="Unassembled WGS sequence"/>
</dbReference>
<protein>
    <submittedName>
        <fullName evidence="1">Uncharacterized protein</fullName>
    </submittedName>
</protein>
<name>A0A1A7BGF4_9SPHN</name>
<dbReference type="AlphaFoldDB" id="A0A1A7BGF4"/>
<reference evidence="1 2" key="1">
    <citation type="submission" date="2016-06" db="EMBL/GenBank/DDBJ databases">
        <title>Genome sequence of Porphyrobacter dokdonensis DSW-74.</title>
        <authorList>
            <person name="Kim J.F."/>
            <person name="Song J.Y."/>
        </authorList>
    </citation>
    <scope>NUCLEOTIDE SEQUENCE [LARGE SCALE GENOMIC DNA]</scope>
    <source>
        <strain evidence="1 2">DSW-74</strain>
    </source>
</reference>
<evidence type="ECO:0000313" key="2">
    <source>
        <dbReference type="Proteomes" id="UP000092484"/>
    </source>
</evidence>